<dbReference type="GO" id="GO:0051539">
    <property type="term" value="F:4 iron, 4 sulfur cluster binding"/>
    <property type="evidence" value="ECO:0007669"/>
    <property type="project" value="UniProtKB-KW"/>
</dbReference>
<evidence type="ECO:0000256" key="5">
    <source>
        <dbReference type="ARBA" id="ARBA00022801"/>
    </source>
</evidence>
<feature type="domain" description="HhH-GPD" evidence="10">
    <location>
        <begin position="20"/>
        <end position="166"/>
    </location>
</feature>
<dbReference type="EMBL" id="MHRJ01000015">
    <property type="protein sequence ID" value="OHA23151.1"/>
    <property type="molecule type" value="Genomic_DNA"/>
</dbReference>
<dbReference type="InterPro" id="IPR000445">
    <property type="entry name" value="HhH_motif"/>
</dbReference>
<keyword evidence="5" id="KW-0378">Hydrolase</keyword>
<evidence type="ECO:0000256" key="9">
    <source>
        <dbReference type="ARBA" id="ARBA00023295"/>
    </source>
</evidence>
<keyword evidence="9" id="KW-0326">Glycosidase</keyword>
<dbReference type="GO" id="GO:0003677">
    <property type="term" value="F:DNA binding"/>
    <property type="evidence" value="ECO:0007669"/>
    <property type="project" value="InterPro"/>
</dbReference>
<dbReference type="SUPFAM" id="SSF48150">
    <property type="entry name" value="DNA-glycosylase"/>
    <property type="match status" value="1"/>
</dbReference>
<dbReference type="PANTHER" id="PTHR10359:SF18">
    <property type="entry name" value="ENDONUCLEASE III"/>
    <property type="match status" value="1"/>
</dbReference>
<gene>
    <name evidence="11" type="ORF">A2W52_00155</name>
</gene>
<evidence type="ECO:0000256" key="4">
    <source>
        <dbReference type="ARBA" id="ARBA00022763"/>
    </source>
</evidence>
<accession>A0A1G2MJG3</accession>
<comment type="caution">
    <text evidence="11">The sequence shown here is derived from an EMBL/GenBank/DDBJ whole genome shotgun (WGS) entry which is preliminary data.</text>
</comment>
<proteinExistence type="inferred from homology"/>
<keyword evidence="4" id="KW-0227">DNA damage</keyword>
<evidence type="ECO:0000313" key="12">
    <source>
        <dbReference type="Proteomes" id="UP000176493"/>
    </source>
</evidence>
<dbReference type="SMART" id="SM00478">
    <property type="entry name" value="ENDO3c"/>
    <property type="match status" value="1"/>
</dbReference>
<evidence type="ECO:0000256" key="7">
    <source>
        <dbReference type="ARBA" id="ARBA00023014"/>
    </source>
</evidence>
<sequence>MRLAAEGWKEEWQTLISILMSARTRDETTVFVAEELFSKYKTLSALAGAKPEEMSAIIGPVNFFQNKTKYVIALAKVLVERYKGVPPRDIQKLIELPGVGRKTANVFLSEYGADAIGVDTHVAYISQRLGWTNHSNPHKIEKDLETLFPRNYWSRVNRTCVRFGKTYQSRRRKDELLDSLKKI</sequence>
<evidence type="ECO:0000256" key="3">
    <source>
        <dbReference type="ARBA" id="ARBA00022723"/>
    </source>
</evidence>
<dbReference type="CDD" id="cd00056">
    <property type="entry name" value="ENDO3c"/>
    <property type="match status" value="1"/>
</dbReference>
<dbReference type="InterPro" id="IPR011257">
    <property type="entry name" value="DNA_glycosylase"/>
</dbReference>
<dbReference type="Proteomes" id="UP000176493">
    <property type="component" value="Unassembled WGS sequence"/>
</dbReference>
<dbReference type="Pfam" id="PF00633">
    <property type="entry name" value="HHH"/>
    <property type="match status" value="1"/>
</dbReference>
<protein>
    <recommendedName>
        <fullName evidence="10">HhH-GPD domain-containing protein</fullName>
    </recommendedName>
</protein>
<evidence type="ECO:0000256" key="2">
    <source>
        <dbReference type="ARBA" id="ARBA00022485"/>
    </source>
</evidence>
<dbReference type="Gene3D" id="1.10.340.30">
    <property type="entry name" value="Hypothetical protein, domain 2"/>
    <property type="match status" value="1"/>
</dbReference>
<dbReference type="GO" id="GO:0046872">
    <property type="term" value="F:metal ion binding"/>
    <property type="evidence" value="ECO:0007669"/>
    <property type="project" value="UniProtKB-KW"/>
</dbReference>
<dbReference type="Gene3D" id="1.10.1670.10">
    <property type="entry name" value="Helix-hairpin-Helix base-excision DNA repair enzymes (C-terminal)"/>
    <property type="match status" value="1"/>
</dbReference>
<keyword evidence="2" id="KW-0004">4Fe-4S</keyword>
<evidence type="ECO:0000259" key="10">
    <source>
        <dbReference type="SMART" id="SM00478"/>
    </source>
</evidence>
<keyword evidence="8" id="KW-0234">DNA repair</keyword>
<keyword evidence="3" id="KW-0479">Metal-binding</keyword>
<dbReference type="PANTHER" id="PTHR10359">
    <property type="entry name" value="A/G-SPECIFIC ADENINE GLYCOSYLASE/ENDONUCLEASE III"/>
    <property type="match status" value="1"/>
</dbReference>
<evidence type="ECO:0000313" key="11">
    <source>
        <dbReference type="EMBL" id="OHA23151.1"/>
    </source>
</evidence>
<dbReference type="Pfam" id="PF00730">
    <property type="entry name" value="HhH-GPD"/>
    <property type="match status" value="1"/>
</dbReference>
<dbReference type="PIRSF" id="PIRSF001435">
    <property type="entry name" value="Nth"/>
    <property type="match status" value="1"/>
</dbReference>
<dbReference type="InterPro" id="IPR023170">
    <property type="entry name" value="HhH_base_excis_C"/>
</dbReference>
<organism evidence="11 12">
    <name type="scientific">Candidatus Taylorbacteria bacterium RIFCSPHIGHO2_02_49_25</name>
    <dbReference type="NCBI Taxonomy" id="1802305"/>
    <lineage>
        <taxon>Bacteria</taxon>
        <taxon>Candidatus Tayloriibacteriota</taxon>
    </lineage>
</organism>
<dbReference type="GO" id="GO:0019104">
    <property type="term" value="F:DNA N-glycosylase activity"/>
    <property type="evidence" value="ECO:0007669"/>
    <property type="project" value="TreeGrafter"/>
</dbReference>
<dbReference type="AlphaFoldDB" id="A0A1G2MJG3"/>
<keyword evidence="7" id="KW-0411">Iron-sulfur</keyword>
<comment type="similarity">
    <text evidence="1">Belongs to the Nth/MutY family.</text>
</comment>
<dbReference type="FunFam" id="1.10.340.30:FF:000001">
    <property type="entry name" value="Endonuclease III"/>
    <property type="match status" value="1"/>
</dbReference>
<dbReference type="InterPro" id="IPR003265">
    <property type="entry name" value="HhH-GPD_domain"/>
</dbReference>
<dbReference type="GO" id="GO:0006285">
    <property type="term" value="P:base-excision repair, AP site formation"/>
    <property type="evidence" value="ECO:0007669"/>
    <property type="project" value="TreeGrafter"/>
</dbReference>
<evidence type="ECO:0000256" key="1">
    <source>
        <dbReference type="ARBA" id="ARBA00008343"/>
    </source>
</evidence>
<reference evidence="11 12" key="1">
    <citation type="journal article" date="2016" name="Nat. Commun.">
        <title>Thousands of microbial genomes shed light on interconnected biogeochemical processes in an aquifer system.</title>
        <authorList>
            <person name="Anantharaman K."/>
            <person name="Brown C.T."/>
            <person name="Hug L.A."/>
            <person name="Sharon I."/>
            <person name="Castelle C.J."/>
            <person name="Probst A.J."/>
            <person name="Thomas B.C."/>
            <person name="Singh A."/>
            <person name="Wilkins M.J."/>
            <person name="Karaoz U."/>
            <person name="Brodie E.L."/>
            <person name="Williams K.H."/>
            <person name="Hubbard S.S."/>
            <person name="Banfield J.F."/>
        </authorList>
    </citation>
    <scope>NUCLEOTIDE SEQUENCE [LARGE SCALE GENOMIC DNA]</scope>
</reference>
<name>A0A1G2MJG3_9BACT</name>
<evidence type="ECO:0000256" key="6">
    <source>
        <dbReference type="ARBA" id="ARBA00023004"/>
    </source>
</evidence>
<keyword evidence="6" id="KW-0408">Iron</keyword>
<evidence type="ECO:0000256" key="8">
    <source>
        <dbReference type="ARBA" id="ARBA00023204"/>
    </source>
</evidence>